<dbReference type="EMBL" id="CP128986">
    <property type="protein sequence ID" value="WOC11026.1"/>
    <property type="molecule type" value="Genomic_DNA"/>
</dbReference>
<accession>A0AA97CTZ6</accession>
<proteinExistence type="predicted"/>
<gene>
    <name evidence="2" type="ORF">MP11Mi_00870</name>
</gene>
<sequence>MLTNDDRIAALEAIESIKSLKHGYWRACDAKDPEGFAASFIADGAVIDYGPLGRFDDAKPMVEIFRTIACRNVDGRYAVLDMHHGTHPVIELTAHDTAVGRWSLRFRQVNTVDRTETVTIGEYDDEYRFSDGAWRMSVCRFTQRWSITRPLGDEVLIEEGIFDNRG</sequence>
<organism evidence="2">
    <name type="scientific">Gordonia sp. MP11Mi</name>
    <dbReference type="NCBI Taxonomy" id="3022769"/>
    <lineage>
        <taxon>Bacteria</taxon>
        <taxon>Bacillati</taxon>
        <taxon>Actinomycetota</taxon>
        <taxon>Actinomycetes</taxon>
        <taxon>Mycobacteriales</taxon>
        <taxon>Gordoniaceae</taxon>
        <taxon>Gordonia</taxon>
    </lineage>
</organism>
<dbReference type="SUPFAM" id="SSF54427">
    <property type="entry name" value="NTF2-like"/>
    <property type="match status" value="1"/>
</dbReference>
<dbReference type="RefSeq" id="WP_420040373.1">
    <property type="nucleotide sequence ID" value="NZ_CP128986.1"/>
</dbReference>
<reference evidence="2" key="1">
    <citation type="submission" date="2023-06" db="EMBL/GenBank/DDBJ databases">
        <title>Gordonia sp. nov. and Pseudochrobactrum sp. nov., two species isolated from the burying beetle Nicrophorus vespilloides.</title>
        <authorList>
            <person name="Poehlein A."/>
            <person name="Guzman J."/>
            <person name="Daniel R."/>
            <person name="Vilcinskas A."/>
        </authorList>
    </citation>
    <scope>NUCLEOTIDE SEQUENCE</scope>
    <source>
        <strain evidence="2">MP11Mi</strain>
    </source>
</reference>
<dbReference type="InterPro" id="IPR032710">
    <property type="entry name" value="NTF2-like_dom_sf"/>
</dbReference>
<dbReference type="InterPro" id="IPR037401">
    <property type="entry name" value="SnoaL-like"/>
</dbReference>
<evidence type="ECO:0000313" key="2">
    <source>
        <dbReference type="EMBL" id="WOC11026.1"/>
    </source>
</evidence>
<feature type="domain" description="SnoaL-like" evidence="1">
    <location>
        <begin position="10"/>
        <end position="139"/>
    </location>
</feature>
<evidence type="ECO:0000259" key="1">
    <source>
        <dbReference type="Pfam" id="PF13577"/>
    </source>
</evidence>
<name>A0AA97CTZ6_9ACTN</name>
<dbReference type="Gene3D" id="3.10.450.50">
    <property type="match status" value="1"/>
</dbReference>
<dbReference type="Pfam" id="PF13577">
    <property type="entry name" value="SnoaL_4"/>
    <property type="match status" value="1"/>
</dbReference>
<protein>
    <recommendedName>
        <fullName evidence="1">SnoaL-like domain-containing protein</fullName>
    </recommendedName>
</protein>
<dbReference type="AlphaFoldDB" id="A0AA97CTZ6"/>